<sequence length="56" mass="6711">MLSVFPCFFLFFSFFFVRYIRSPCFGLGLFIVHCFPRIYGRLIPLIVKTCHLHIHI</sequence>
<evidence type="ECO:0000313" key="2">
    <source>
        <dbReference type="Proteomes" id="UP000326198"/>
    </source>
</evidence>
<protein>
    <submittedName>
        <fullName evidence="1">Uncharacterized protein</fullName>
    </submittedName>
</protein>
<gene>
    <name evidence="1" type="ORF">BDV26DRAFT_267760</name>
</gene>
<evidence type="ECO:0000313" key="1">
    <source>
        <dbReference type="EMBL" id="KAE8375499.1"/>
    </source>
</evidence>
<accession>A0A5N7B2E5</accession>
<name>A0A5N7B2E5_9EURO</name>
<dbReference type="EMBL" id="ML736259">
    <property type="protein sequence ID" value="KAE8375499.1"/>
    <property type="molecule type" value="Genomic_DNA"/>
</dbReference>
<dbReference type="Proteomes" id="UP000326198">
    <property type="component" value="Unassembled WGS sequence"/>
</dbReference>
<organism evidence="1 2">
    <name type="scientific">Aspergillus bertholletiae</name>
    <dbReference type="NCBI Taxonomy" id="1226010"/>
    <lineage>
        <taxon>Eukaryota</taxon>
        <taxon>Fungi</taxon>
        <taxon>Dikarya</taxon>
        <taxon>Ascomycota</taxon>
        <taxon>Pezizomycotina</taxon>
        <taxon>Eurotiomycetes</taxon>
        <taxon>Eurotiomycetidae</taxon>
        <taxon>Eurotiales</taxon>
        <taxon>Aspergillaceae</taxon>
        <taxon>Aspergillus</taxon>
        <taxon>Aspergillus subgen. Circumdati</taxon>
    </lineage>
</organism>
<proteinExistence type="predicted"/>
<dbReference type="AlphaFoldDB" id="A0A5N7B2E5"/>
<keyword evidence="2" id="KW-1185">Reference proteome</keyword>
<reference evidence="1 2" key="1">
    <citation type="submission" date="2019-04" db="EMBL/GenBank/DDBJ databases">
        <title>Friends and foes A comparative genomics studyof 23 Aspergillus species from section Flavi.</title>
        <authorList>
            <consortium name="DOE Joint Genome Institute"/>
            <person name="Kjaerbolling I."/>
            <person name="Vesth T."/>
            <person name="Frisvad J.C."/>
            <person name="Nybo J.L."/>
            <person name="Theobald S."/>
            <person name="Kildgaard S."/>
            <person name="Isbrandt T."/>
            <person name="Kuo A."/>
            <person name="Sato A."/>
            <person name="Lyhne E.K."/>
            <person name="Kogle M.E."/>
            <person name="Wiebenga A."/>
            <person name="Kun R.S."/>
            <person name="Lubbers R.J."/>
            <person name="Makela M.R."/>
            <person name="Barry K."/>
            <person name="Chovatia M."/>
            <person name="Clum A."/>
            <person name="Daum C."/>
            <person name="Haridas S."/>
            <person name="He G."/>
            <person name="LaButti K."/>
            <person name="Lipzen A."/>
            <person name="Mondo S."/>
            <person name="Riley R."/>
            <person name="Salamov A."/>
            <person name="Simmons B.A."/>
            <person name="Magnuson J.K."/>
            <person name="Henrissat B."/>
            <person name="Mortensen U.H."/>
            <person name="Larsen T.O."/>
            <person name="Devries R.P."/>
            <person name="Grigoriev I.V."/>
            <person name="Machida M."/>
            <person name="Baker S.E."/>
            <person name="Andersen M.R."/>
        </authorList>
    </citation>
    <scope>NUCLEOTIDE SEQUENCE [LARGE SCALE GENOMIC DNA]</scope>
    <source>
        <strain evidence="1 2">IBT 29228</strain>
    </source>
</reference>